<dbReference type="Gramene" id="TraesLDM1D03G00543140.1">
    <property type="protein sequence ID" value="TraesLDM1D03G00543140.1.CDS1"/>
    <property type="gene ID" value="TraesLDM1D03G00543140"/>
</dbReference>
<name>A0A3B5ZYG9_WHEAT</name>
<dbReference type="Gramene" id="TraesCS1D02G332300.1">
    <property type="protein sequence ID" value="TraesCS1D02G332300.1.cds1"/>
    <property type="gene ID" value="TraesCS1D02G332300"/>
</dbReference>
<keyword evidence="5" id="KW-0934">Plastid</keyword>
<dbReference type="Gramene" id="TraesROB_scaffold_127611_01G000100.1">
    <property type="protein sequence ID" value="TraesROB_scaffold_127611_01G000100.1"/>
    <property type="gene ID" value="TraesROB_scaffold_127611_01G000100"/>
</dbReference>
<dbReference type="Gramene" id="TraesMAC1D03G00538340.1">
    <property type="protein sequence ID" value="TraesMAC1D03G00538340.1.CDS1"/>
    <property type="gene ID" value="TraesMAC1D03G00538340"/>
</dbReference>
<dbReference type="STRING" id="4565.A0A3B5ZYG9"/>
<dbReference type="Gramene" id="TraesSTA1D03G00537600.1">
    <property type="protein sequence ID" value="TraesSTA1D03G00537600.1.CDS1"/>
    <property type="gene ID" value="TraesSTA1D03G00537600"/>
</dbReference>
<keyword evidence="12" id="KW-1185">Reference proteome</keyword>
<feature type="transmembrane region" description="Helical" evidence="10">
    <location>
        <begin position="87"/>
        <end position="106"/>
    </location>
</feature>
<keyword evidence="8" id="KW-0604">Photosystem II</keyword>
<evidence type="ECO:0000256" key="10">
    <source>
        <dbReference type="SAM" id="Phobius"/>
    </source>
</evidence>
<dbReference type="AlphaFoldDB" id="A0A3B5ZYG9"/>
<keyword evidence="10" id="KW-1133">Transmembrane helix</keyword>
<evidence type="ECO:0000256" key="8">
    <source>
        <dbReference type="ARBA" id="ARBA00023276"/>
    </source>
</evidence>
<evidence type="ECO:0000256" key="1">
    <source>
        <dbReference type="ARBA" id="ARBA00004581"/>
    </source>
</evidence>
<keyword evidence="10" id="KW-0812">Transmembrane</keyword>
<reference evidence="11" key="2">
    <citation type="submission" date="2018-10" db="UniProtKB">
        <authorList>
            <consortium name="EnsemblPlants"/>
        </authorList>
    </citation>
    <scope>IDENTIFICATION</scope>
</reference>
<evidence type="ECO:0000256" key="7">
    <source>
        <dbReference type="ARBA" id="ARBA00023136"/>
    </source>
</evidence>
<dbReference type="OrthoDB" id="2017665at2759"/>
<dbReference type="Proteomes" id="UP000019116">
    <property type="component" value="Chromosome 1D"/>
</dbReference>
<dbReference type="GeneID" id="123172667"/>
<protein>
    <recommendedName>
        <fullName evidence="9">PSII 6.1 kDa protein</fullName>
    </recommendedName>
</protein>
<dbReference type="Gramene" id="TraesLAC1D03G00542430.1">
    <property type="protein sequence ID" value="TraesLAC1D03G00542430.1.CDS1"/>
    <property type="gene ID" value="TraesLAC1D03G00542430"/>
</dbReference>
<dbReference type="Gramene" id="TraesCAD_scaffold_123429_01G000100.1">
    <property type="protein sequence ID" value="TraesCAD_scaffold_123429_01G000100.1"/>
    <property type="gene ID" value="TraesCAD_scaffold_123429_01G000100"/>
</dbReference>
<evidence type="ECO:0000256" key="3">
    <source>
        <dbReference type="ARBA" id="ARBA00022528"/>
    </source>
</evidence>
<dbReference type="GO" id="GO:0009523">
    <property type="term" value="C:photosystem II"/>
    <property type="evidence" value="ECO:0007669"/>
    <property type="project" value="UniProtKB-KW"/>
</dbReference>
<evidence type="ECO:0000256" key="2">
    <source>
        <dbReference type="ARBA" id="ARBA00010395"/>
    </source>
</evidence>
<dbReference type="Gramene" id="TraesNOR1D03G00546870.1">
    <property type="protein sequence ID" value="TraesNOR1D03G00546870.1.CDS1"/>
    <property type="gene ID" value="TraesNOR1D03G00546870"/>
</dbReference>
<dbReference type="Gramene" id="TraesRN1D0100834600.1">
    <property type="protein sequence ID" value="TraesRN1D0100834600.1"/>
    <property type="gene ID" value="TraesRN1D0100834600"/>
</dbReference>
<reference evidence="11" key="1">
    <citation type="submission" date="2018-08" db="EMBL/GenBank/DDBJ databases">
        <authorList>
            <person name="Rossello M."/>
        </authorList>
    </citation>
    <scope>NUCLEOTIDE SEQUENCE [LARGE SCALE GENOMIC DNA]</scope>
    <source>
        <strain evidence="11">cv. Chinese Spring</strain>
    </source>
</reference>
<dbReference type="Gramene" id="TraesPARA_EIv1.0_0304350.1">
    <property type="protein sequence ID" value="TraesPARA_EIv1.0_0304350.1.CDS1"/>
    <property type="gene ID" value="TraesPARA_EIv1.0_0304350"/>
</dbReference>
<dbReference type="Gramene" id="TraesWEE_scaffold_135439_01G000100.1">
    <property type="protein sequence ID" value="TraesWEE_scaffold_135439_01G000100.1"/>
    <property type="gene ID" value="TraesWEE_scaffold_135439_01G000100"/>
</dbReference>
<evidence type="ECO:0000313" key="12">
    <source>
        <dbReference type="Proteomes" id="UP000019116"/>
    </source>
</evidence>
<dbReference type="InterPro" id="IPR009806">
    <property type="entry name" value="PSII_PsbW_class2"/>
</dbReference>
<dbReference type="Gramene" id="TraesJAG1D03G00538230.1">
    <property type="protein sequence ID" value="TraesJAG1D03G00538230.1.CDS1"/>
    <property type="gene ID" value="TraesJAG1D03G00538230"/>
</dbReference>
<dbReference type="Gramene" id="TraesARI1D03G00545060.1">
    <property type="protein sequence ID" value="TraesARI1D03G00545060.1.CDS1"/>
    <property type="gene ID" value="TraesARI1D03G00545060"/>
</dbReference>
<dbReference type="Gramene" id="TraesSYM1D03G00545820.1">
    <property type="protein sequence ID" value="TraesSYM1D03G00545820.1.CDS1"/>
    <property type="gene ID" value="TraesSYM1D03G00545820"/>
</dbReference>
<evidence type="ECO:0000256" key="5">
    <source>
        <dbReference type="ARBA" id="ARBA00022640"/>
    </source>
</evidence>
<dbReference type="Pfam" id="PF07123">
    <property type="entry name" value="PsbW"/>
    <property type="match status" value="1"/>
</dbReference>
<keyword evidence="6" id="KW-0793">Thylakoid</keyword>
<dbReference type="RefSeq" id="XP_044445549.1">
    <property type="nucleotide sequence ID" value="XM_044589614.1"/>
</dbReference>
<evidence type="ECO:0000256" key="6">
    <source>
        <dbReference type="ARBA" id="ARBA00023078"/>
    </source>
</evidence>
<organism evidence="11">
    <name type="scientific">Triticum aestivum</name>
    <name type="common">Wheat</name>
    <dbReference type="NCBI Taxonomy" id="4565"/>
    <lineage>
        <taxon>Eukaryota</taxon>
        <taxon>Viridiplantae</taxon>
        <taxon>Streptophyta</taxon>
        <taxon>Embryophyta</taxon>
        <taxon>Tracheophyta</taxon>
        <taxon>Spermatophyta</taxon>
        <taxon>Magnoliopsida</taxon>
        <taxon>Liliopsida</taxon>
        <taxon>Poales</taxon>
        <taxon>Poaceae</taxon>
        <taxon>BOP clade</taxon>
        <taxon>Pooideae</taxon>
        <taxon>Triticodae</taxon>
        <taxon>Triticeae</taxon>
        <taxon>Triticinae</taxon>
        <taxon>Triticum</taxon>
    </lineage>
</organism>
<evidence type="ECO:0000256" key="9">
    <source>
        <dbReference type="ARBA" id="ARBA00031756"/>
    </source>
</evidence>
<dbReference type="GO" id="GO:0015979">
    <property type="term" value="P:photosynthesis"/>
    <property type="evidence" value="ECO:0007669"/>
    <property type="project" value="UniProtKB-KW"/>
</dbReference>
<keyword evidence="3" id="KW-0150">Chloroplast</keyword>
<evidence type="ECO:0000256" key="4">
    <source>
        <dbReference type="ARBA" id="ARBA00022531"/>
    </source>
</evidence>
<evidence type="ECO:0000313" key="11">
    <source>
        <dbReference type="EnsemblPlants" id="TraesCS1D02G332300.1.cds1"/>
    </source>
</evidence>
<sequence>MAMISATTVVLATRPSPAAGLPQLRVARAVRLRCSYSKDSKRASLALAPVILKGAPLLAAASAMSAATLAEVDERMSAERTRLSNDLLGWILLVAVGLVLSFYTVYSSMPILDDDDDQSSAGGITL</sequence>
<dbReference type="SMR" id="A0A3B5ZYG9"/>
<comment type="similarity">
    <text evidence="2">Belongs to the psbW family.</text>
</comment>
<dbReference type="PANTHER" id="PTHR34552">
    <property type="entry name" value="PHOTOSYSTEM II REACTION CENTER W PROTEIN, CHLOROPLASTIC"/>
    <property type="match status" value="1"/>
</dbReference>
<keyword evidence="7 10" id="KW-0472">Membrane</keyword>
<dbReference type="Gramene" id="TraesCS1D03G0788400.1">
    <property type="protein sequence ID" value="TraesCS1D03G0788400.1.CDS1"/>
    <property type="gene ID" value="TraesCS1D03G0788400"/>
</dbReference>
<dbReference type="Gramene" id="TraesJUL1D03G00541900.1">
    <property type="protein sequence ID" value="TraesJUL1D03G00541900.1.CDS1"/>
    <property type="gene ID" value="TraesJUL1D03G00541900"/>
</dbReference>
<keyword evidence="4" id="KW-0602">Photosynthesis</keyword>
<dbReference type="Gramene" id="TraesCLE_scaffold_177268_01G000100.1">
    <property type="protein sequence ID" value="TraesCLE_scaffold_177268_01G000100.1"/>
    <property type="gene ID" value="TraesCLE_scaffold_177268_01G000100"/>
</dbReference>
<proteinExistence type="inferred from homology"/>
<dbReference type="EnsemblPlants" id="TraesCS1D02G332300.1">
    <property type="protein sequence ID" value="TraesCS1D02G332300.1.cds1"/>
    <property type="gene ID" value="TraesCS1D02G332300"/>
</dbReference>
<accession>A0A3B5ZYG9</accession>
<dbReference type="GO" id="GO:0042549">
    <property type="term" value="P:photosystem II stabilization"/>
    <property type="evidence" value="ECO:0000318"/>
    <property type="project" value="GO_Central"/>
</dbReference>
<gene>
    <name evidence="11" type="primary">LOC123172667</name>
</gene>
<dbReference type="PANTHER" id="PTHR34552:SF3">
    <property type="entry name" value="PSII 6.1 KDA PROTEIN"/>
    <property type="match status" value="1"/>
</dbReference>
<dbReference type="GO" id="GO:0009535">
    <property type="term" value="C:chloroplast thylakoid membrane"/>
    <property type="evidence" value="ECO:0007669"/>
    <property type="project" value="UniProtKB-SubCell"/>
</dbReference>
<comment type="subcellular location">
    <subcellularLocation>
        <location evidence="1">Plastid</location>
        <location evidence="1">Chloroplast thylakoid membrane</location>
        <topology evidence="1">Single-pass membrane protein</topology>
    </subcellularLocation>
</comment>